<gene>
    <name evidence="1" type="ORF">FQV27_05500</name>
</gene>
<evidence type="ECO:0000313" key="1">
    <source>
        <dbReference type="EMBL" id="TXB69578.1"/>
    </source>
</evidence>
<reference evidence="1 2" key="1">
    <citation type="submission" date="2019-08" db="EMBL/GenBank/DDBJ databases">
        <authorList>
            <person name="Ye J."/>
        </authorList>
    </citation>
    <scope>NUCLEOTIDE SEQUENCE [LARGE SCALE GENOMIC DNA]</scope>
    <source>
        <strain evidence="1 2">TK008</strain>
    </source>
</reference>
<accession>A0A5C6S413</accession>
<name>A0A5C6S413_9RHOB</name>
<organism evidence="1 2">
    <name type="scientific">Paracoccus aurantiacus</name>
    <dbReference type="NCBI Taxonomy" id="2599412"/>
    <lineage>
        <taxon>Bacteria</taxon>
        <taxon>Pseudomonadati</taxon>
        <taxon>Pseudomonadota</taxon>
        <taxon>Alphaproteobacteria</taxon>
        <taxon>Rhodobacterales</taxon>
        <taxon>Paracoccaceae</taxon>
        <taxon>Paracoccus</taxon>
    </lineage>
</organism>
<dbReference type="OrthoDB" id="3523981at2"/>
<dbReference type="Pfam" id="PF15428">
    <property type="entry name" value="Imm26"/>
    <property type="match status" value="1"/>
</dbReference>
<dbReference type="AlphaFoldDB" id="A0A5C6S413"/>
<dbReference type="Proteomes" id="UP000321562">
    <property type="component" value="Unassembled WGS sequence"/>
</dbReference>
<keyword evidence="2" id="KW-1185">Reference proteome</keyword>
<dbReference type="RefSeq" id="WP_147096869.1">
    <property type="nucleotide sequence ID" value="NZ_JBHUFH010000001.1"/>
</dbReference>
<comment type="caution">
    <text evidence="1">The sequence shown here is derived from an EMBL/GenBank/DDBJ whole genome shotgun (WGS) entry which is preliminary data.</text>
</comment>
<proteinExistence type="predicted"/>
<protein>
    <submittedName>
        <fullName evidence="1">Uncharacterized protein</fullName>
    </submittedName>
</protein>
<sequence>MHQRRTAKDGYDWFGRKFKGVEAGSVFAVPLSDGTYAFGRLMNAKDGATIAEFFRARRDTPDFDDGIINSGRLFGPTGVLITAIDAPNRKRPWKVVHKDADFYPDDLYDIRFARGTGPGNWAYFTLENQFETLGPLSDDDVGSWRVGFNLPQQPETLTQAIERRLEAEGL</sequence>
<dbReference type="InterPro" id="IPR029278">
    <property type="entry name" value="Imm26"/>
</dbReference>
<dbReference type="EMBL" id="VOPL01000002">
    <property type="protein sequence ID" value="TXB69578.1"/>
    <property type="molecule type" value="Genomic_DNA"/>
</dbReference>
<evidence type="ECO:0000313" key="2">
    <source>
        <dbReference type="Proteomes" id="UP000321562"/>
    </source>
</evidence>